<feature type="compositionally biased region" description="Polar residues" evidence="1">
    <location>
        <begin position="68"/>
        <end position="83"/>
    </location>
</feature>
<reference evidence="2" key="2">
    <citation type="submission" date="2022-01" db="EMBL/GenBank/DDBJ databases">
        <authorList>
            <person name="Yamashiro T."/>
            <person name="Shiraishi A."/>
            <person name="Satake H."/>
            <person name="Nakayama K."/>
        </authorList>
    </citation>
    <scope>NUCLEOTIDE SEQUENCE</scope>
</reference>
<accession>A0ABQ5BSX6</accession>
<protein>
    <recommendedName>
        <fullName evidence="4">Reverse transcriptase domain-containing protein</fullName>
    </recommendedName>
</protein>
<comment type="caution">
    <text evidence="2">The sequence shown here is derived from an EMBL/GenBank/DDBJ whole genome shotgun (WGS) entry which is preliminary data.</text>
</comment>
<reference evidence="2" key="1">
    <citation type="journal article" date="2022" name="Int. J. Mol. Sci.">
        <title>Draft Genome of Tanacetum Coccineum: Genomic Comparison of Closely Related Tanacetum-Family Plants.</title>
        <authorList>
            <person name="Yamashiro T."/>
            <person name="Shiraishi A."/>
            <person name="Nakayama K."/>
            <person name="Satake H."/>
        </authorList>
    </citation>
    <scope>NUCLEOTIDE SEQUENCE</scope>
</reference>
<evidence type="ECO:0008006" key="4">
    <source>
        <dbReference type="Google" id="ProtNLM"/>
    </source>
</evidence>
<keyword evidence="3" id="KW-1185">Reference proteome</keyword>
<evidence type="ECO:0000313" key="2">
    <source>
        <dbReference type="EMBL" id="GJT16713.1"/>
    </source>
</evidence>
<feature type="region of interest" description="Disordered" evidence="1">
    <location>
        <begin position="35"/>
        <end position="83"/>
    </location>
</feature>
<evidence type="ECO:0000256" key="1">
    <source>
        <dbReference type="SAM" id="MobiDB-lite"/>
    </source>
</evidence>
<dbReference type="EMBL" id="BQNB010013498">
    <property type="protein sequence ID" value="GJT16713.1"/>
    <property type="molecule type" value="Genomic_DNA"/>
</dbReference>
<sequence>MAIPVILISLDSSEDSMGTPAGRVILFGTIPTTIPDTTPVITPPTTQTDTTDNDTPDTPPSPTHGTPFTETTLSTQRSLTASGAVTPPKIQQCSGIPHGVLLHNTQSSALYPGAPIKCYKTFMASKPKEFYGTKGAVGLLSWLESVESKLSITKCAEGNKTRGREAANGLSWENFKKLLTEEYCRKDQEKRVDHYIWGLVPEIRRMVASSNPITLQAVVGLAYRLTKDLTDLKKP</sequence>
<name>A0ABQ5BSX6_9ASTR</name>
<dbReference type="Proteomes" id="UP001151760">
    <property type="component" value="Unassembled WGS sequence"/>
</dbReference>
<feature type="compositionally biased region" description="Low complexity" evidence="1">
    <location>
        <begin position="35"/>
        <end position="50"/>
    </location>
</feature>
<evidence type="ECO:0000313" key="3">
    <source>
        <dbReference type="Proteomes" id="UP001151760"/>
    </source>
</evidence>
<gene>
    <name evidence="2" type="ORF">Tco_0875419</name>
</gene>
<organism evidence="2 3">
    <name type="scientific">Tanacetum coccineum</name>
    <dbReference type="NCBI Taxonomy" id="301880"/>
    <lineage>
        <taxon>Eukaryota</taxon>
        <taxon>Viridiplantae</taxon>
        <taxon>Streptophyta</taxon>
        <taxon>Embryophyta</taxon>
        <taxon>Tracheophyta</taxon>
        <taxon>Spermatophyta</taxon>
        <taxon>Magnoliopsida</taxon>
        <taxon>eudicotyledons</taxon>
        <taxon>Gunneridae</taxon>
        <taxon>Pentapetalae</taxon>
        <taxon>asterids</taxon>
        <taxon>campanulids</taxon>
        <taxon>Asterales</taxon>
        <taxon>Asteraceae</taxon>
        <taxon>Asteroideae</taxon>
        <taxon>Anthemideae</taxon>
        <taxon>Anthemidinae</taxon>
        <taxon>Tanacetum</taxon>
    </lineage>
</organism>
<proteinExistence type="predicted"/>